<gene>
    <name evidence="2" type="ORF">CCS01_06820</name>
</gene>
<reference evidence="2 3" key="1">
    <citation type="journal article" date="2018" name="Arch. Microbiol.">
        <title>New insights into the metabolic potential of the phototrophic purple bacterium Rhodopila globiformis DSM 161(T) from its draft genome sequence and evidence for a vanadium-dependent nitrogenase.</title>
        <authorList>
            <person name="Imhoff J.F."/>
            <person name="Rahn T."/>
            <person name="Kunzel S."/>
            <person name="Neulinger S.C."/>
        </authorList>
    </citation>
    <scope>NUCLEOTIDE SEQUENCE [LARGE SCALE GENOMIC DNA]</scope>
    <source>
        <strain evidence="2 3">DSM 161</strain>
    </source>
</reference>
<evidence type="ECO:0000313" key="2">
    <source>
        <dbReference type="EMBL" id="PPQ35687.1"/>
    </source>
</evidence>
<dbReference type="EMBL" id="NHRY01000069">
    <property type="protein sequence ID" value="PPQ35687.1"/>
    <property type="molecule type" value="Genomic_DNA"/>
</dbReference>
<dbReference type="RefSeq" id="WP_104518103.1">
    <property type="nucleotide sequence ID" value="NZ_NHRY01000069.1"/>
</dbReference>
<dbReference type="GO" id="GO:0003871">
    <property type="term" value="F:5-methyltetrahydropteroyltriglutamate-homocysteine S-methyltransferase activity"/>
    <property type="evidence" value="ECO:0007669"/>
    <property type="project" value="InterPro"/>
</dbReference>
<dbReference type="Proteomes" id="UP000239724">
    <property type="component" value="Unassembled WGS sequence"/>
</dbReference>
<accession>A0A2S6NKP4</accession>
<protein>
    <recommendedName>
        <fullName evidence="1">Cobalamin-independent methionine synthase MetE C-terminal/archaeal domain-containing protein</fullName>
    </recommendedName>
</protein>
<dbReference type="PANTHER" id="PTHR43844:SF1">
    <property type="entry name" value="METHIONINE SYNTHASE"/>
    <property type="match status" value="1"/>
</dbReference>
<feature type="domain" description="Cobalamin-independent methionine synthase MetE C-terminal/archaeal" evidence="1">
    <location>
        <begin position="172"/>
        <end position="358"/>
    </location>
</feature>
<dbReference type="AlphaFoldDB" id="A0A2S6NKP4"/>
<proteinExistence type="predicted"/>
<dbReference type="OrthoDB" id="244285at2"/>
<dbReference type="GO" id="GO:0009086">
    <property type="term" value="P:methionine biosynthetic process"/>
    <property type="evidence" value="ECO:0007669"/>
    <property type="project" value="InterPro"/>
</dbReference>
<dbReference type="InterPro" id="IPR002629">
    <property type="entry name" value="Met_Synth_C/arc"/>
</dbReference>
<dbReference type="InterPro" id="IPR038071">
    <property type="entry name" value="UROD/MetE-like_sf"/>
</dbReference>
<comment type="caution">
    <text evidence="2">The sequence shown here is derived from an EMBL/GenBank/DDBJ whole genome shotgun (WGS) entry which is preliminary data.</text>
</comment>
<organism evidence="2 3">
    <name type="scientific">Rhodopila globiformis</name>
    <name type="common">Rhodopseudomonas globiformis</name>
    <dbReference type="NCBI Taxonomy" id="1071"/>
    <lineage>
        <taxon>Bacteria</taxon>
        <taxon>Pseudomonadati</taxon>
        <taxon>Pseudomonadota</taxon>
        <taxon>Alphaproteobacteria</taxon>
        <taxon>Acetobacterales</taxon>
        <taxon>Acetobacteraceae</taxon>
        <taxon>Rhodopila</taxon>
    </lineage>
</organism>
<dbReference type="Pfam" id="PF01717">
    <property type="entry name" value="Meth_synt_2"/>
    <property type="match status" value="1"/>
</dbReference>
<sequence length="386" mass="42358">MLMSTDRILVSHVGSLPRPEPLSDMLVRQEAGETVDPVALARQVETATAYVIDKQVEAGIDVGNDGEQSRVGFQTYVPRCLCGFGGESQRPPARDQVEFPGYARQAAMRFPHSARVTNAPAALSEVRYVDSAPIREDAARLRRMGGRFRECFMTAPSPGIVATTMLNRHYDSHEAYLTALAKALSHEYRAIHDAGLILQIDSPDLAMERQRFFGHLTEAEFLGQLELHVAAINLGIEGIPRDRIRLHVCWGNNDGPHIHDVALAAILPELYRANVGALSIEFANPRHQHEYRALGNNPLPAHMLLMPGVLDTTTNIVEHPEVVARRIEEAVAAVGDRERVIAGTDCGFGTFAGREYVAEEIVWVKLAAAAEGARIASRRLWGRAGG</sequence>
<keyword evidence="3" id="KW-1185">Reference proteome</keyword>
<dbReference type="CDD" id="cd03311">
    <property type="entry name" value="CIMS_C_terminal_like"/>
    <property type="match status" value="1"/>
</dbReference>
<dbReference type="GO" id="GO:0008270">
    <property type="term" value="F:zinc ion binding"/>
    <property type="evidence" value="ECO:0007669"/>
    <property type="project" value="InterPro"/>
</dbReference>
<evidence type="ECO:0000313" key="3">
    <source>
        <dbReference type="Proteomes" id="UP000239724"/>
    </source>
</evidence>
<dbReference type="Gene3D" id="3.20.20.210">
    <property type="match status" value="1"/>
</dbReference>
<name>A0A2S6NKP4_RHOGL</name>
<evidence type="ECO:0000259" key="1">
    <source>
        <dbReference type="Pfam" id="PF01717"/>
    </source>
</evidence>
<dbReference type="SUPFAM" id="SSF51726">
    <property type="entry name" value="UROD/MetE-like"/>
    <property type="match status" value="1"/>
</dbReference>
<dbReference type="PANTHER" id="PTHR43844">
    <property type="entry name" value="METHIONINE SYNTHASE"/>
    <property type="match status" value="1"/>
</dbReference>